<gene>
    <name evidence="1" type="ORF">LTS18_013502</name>
</gene>
<accession>A0ACC3CWY2</accession>
<sequence>MQAIKNTISENLGITANSGGKEHELAKPEHQFDIDNDVPSLKGKVACITGGSEGIGYAGGFVMLRAGLEKLFIIAIDKEVFDGAVKDVSEKLGEEYGKKM</sequence>
<reference evidence="1" key="1">
    <citation type="submission" date="2024-09" db="EMBL/GenBank/DDBJ databases">
        <title>Black Yeasts Isolated from many extreme environments.</title>
        <authorList>
            <person name="Coleine C."/>
            <person name="Stajich J.E."/>
            <person name="Selbmann L."/>
        </authorList>
    </citation>
    <scope>NUCLEOTIDE SEQUENCE</scope>
    <source>
        <strain evidence="1">CCFEE 5737</strain>
    </source>
</reference>
<dbReference type="EMBL" id="JAWDJW010010516">
    <property type="protein sequence ID" value="KAK3045978.1"/>
    <property type="molecule type" value="Genomic_DNA"/>
</dbReference>
<name>A0ACC3CWY2_9PEZI</name>
<dbReference type="Proteomes" id="UP001186974">
    <property type="component" value="Unassembled WGS sequence"/>
</dbReference>
<proteinExistence type="predicted"/>
<organism evidence="1 2">
    <name type="scientific">Coniosporium uncinatum</name>
    <dbReference type="NCBI Taxonomy" id="93489"/>
    <lineage>
        <taxon>Eukaryota</taxon>
        <taxon>Fungi</taxon>
        <taxon>Dikarya</taxon>
        <taxon>Ascomycota</taxon>
        <taxon>Pezizomycotina</taxon>
        <taxon>Dothideomycetes</taxon>
        <taxon>Dothideomycetes incertae sedis</taxon>
        <taxon>Coniosporium</taxon>
    </lineage>
</organism>
<protein>
    <submittedName>
        <fullName evidence="1">Uncharacterized protein</fullName>
    </submittedName>
</protein>
<evidence type="ECO:0000313" key="1">
    <source>
        <dbReference type="EMBL" id="KAK3045978.1"/>
    </source>
</evidence>
<evidence type="ECO:0000313" key="2">
    <source>
        <dbReference type="Proteomes" id="UP001186974"/>
    </source>
</evidence>
<comment type="caution">
    <text evidence="1">The sequence shown here is derived from an EMBL/GenBank/DDBJ whole genome shotgun (WGS) entry which is preliminary data.</text>
</comment>
<keyword evidence="2" id="KW-1185">Reference proteome</keyword>
<feature type="non-terminal residue" evidence="1">
    <location>
        <position position="100"/>
    </location>
</feature>